<proteinExistence type="predicted"/>
<dbReference type="EnsemblMetazoa" id="ISCW000308-RA">
    <property type="protein sequence ID" value="ISCW000308-PA"/>
    <property type="gene ID" value="ISCW000308"/>
</dbReference>
<reference evidence="2" key="1">
    <citation type="submission" date="2008-03" db="EMBL/GenBank/DDBJ databases">
        <title>Annotation of Ixodes scapularis.</title>
        <authorList>
            <consortium name="Ixodes scapularis Genome Project Consortium"/>
            <person name="Caler E."/>
            <person name="Hannick L.I."/>
            <person name="Bidwell S."/>
            <person name="Joardar V."/>
            <person name="Thiagarajan M."/>
            <person name="Amedeo P."/>
            <person name="Galinsky K.J."/>
            <person name="Schobel S."/>
            <person name="Inman J."/>
            <person name="Hostetler J."/>
            <person name="Miller J."/>
            <person name="Hammond M."/>
            <person name="Megy K."/>
            <person name="Lawson D."/>
            <person name="Kodira C."/>
            <person name="Sutton G."/>
            <person name="Meyer J."/>
            <person name="Hill C.A."/>
            <person name="Birren B."/>
            <person name="Nene V."/>
            <person name="Collins F."/>
            <person name="Alarcon-Chaidez F."/>
            <person name="Wikel S."/>
            <person name="Strausberg R."/>
        </authorList>
    </citation>
    <scope>NUCLEOTIDE SEQUENCE [LARGE SCALE GENOMIC DNA]</scope>
    <source>
        <strain evidence="2">Wikel</strain>
    </source>
</reference>
<dbReference type="EMBL" id="ABJB010745730">
    <property type="status" value="NOT_ANNOTATED_CDS"/>
    <property type="molecule type" value="Genomic_DNA"/>
</dbReference>
<evidence type="ECO:0000313" key="2">
    <source>
        <dbReference type="Proteomes" id="UP000001555"/>
    </source>
</evidence>
<dbReference type="InParanoid" id="A0A1S4KLC1"/>
<accession>A0A1S4KLC1</accession>
<dbReference type="Proteomes" id="UP000001555">
    <property type="component" value="Unassembled WGS sequence"/>
</dbReference>
<keyword evidence="2" id="KW-1185">Reference proteome</keyword>
<evidence type="ECO:0000313" key="1">
    <source>
        <dbReference type="EnsemblMetazoa" id="ISCW000308-PA"/>
    </source>
</evidence>
<sequence>TGSAASIIPENLLLSQFTKIKYEPVQLRLRTYNGTNVPVKGRIMIIVQHEGAYFMLPLVVAKADEQRPVPTLLGQNCLEHTRLNWAQVLRIDSIA</sequence>
<dbReference type="AlphaFoldDB" id="A0A1S4KLC1"/>
<organism evidence="1 2">
    <name type="scientific">Ixodes scapularis</name>
    <name type="common">Black-legged tick</name>
    <name type="synonym">Deer tick</name>
    <dbReference type="NCBI Taxonomy" id="6945"/>
    <lineage>
        <taxon>Eukaryota</taxon>
        <taxon>Metazoa</taxon>
        <taxon>Ecdysozoa</taxon>
        <taxon>Arthropoda</taxon>
        <taxon>Chelicerata</taxon>
        <taxon>Arachnida</taxon>
        <taxon>Acari</taxon>
        <taxon>Parasitiformes</taxon>
        <taxon>Ixodida</taxon>
        <taxon>Ixodoidea</taxon>
        <taxon>Ixodidae</taxon>
        <taxon>Ixodinae</taxon>
        <taxon>Ixodes</taxon>
    </lineage>
</organism>
<dbReference type="VEuPathDB" id="VectorBase:ISCI000308"/>
<reference evidence="1" key="2">
    <citation type="submission" date="2020-05" db="UniProtKB">
        <authorList>
            <consortium name="EnsemblMetazoa"/>
        </authorList>
    </citation>
    <scope>IDENTIFICATION</scope>
    <source>
        <strain evidence="1">wikel</strain>
    </source>
</reference>
<name>A0A1S4KLC1_IXOSC</name>
<protein>
    <submittedName>
        <fullName evidence="1">Uncharacterized protein</fullName>
    </submittedName>
</protein>
<dbReference type="VEuPathDB" id="VectorBase:ISCW000308"/>